<sequence>MRCNAWAYGVKKTLRYAQAFTPKGCDKRKHYLRRLCRAKRNGQPVVYMDETGFAASTHRTHARALGGQKVHGLQSAYSRPRTSVIGAYRDNKLIAPMLFEDTCNSAVFHDWVEQMLLPELVCGSVIVLDNAAFHTSKRTQRLIEQSGCELLFLPPYCPDLNPIEKLWGNLKRLRRNTGASVDELMRMSDYSWC</sequence>
<dbReference type="SUPFAM" id="SSF53098">
    <property type="entry name" value="Ribonuclease H-like"/>
    <property type="match status" value="1"/>
</dbReference>
<dbReference type="InterPro" id="IPR038717">
    <property type="entry name" value="Tc1-like_DDE_dom"/>
</dbReference>
<evidence type="ECO:0000259" key="1">
    <source>
        <dbReference type="Pfam" id="PF13358"/>
    </source>
</evidence>
<dbReference type="AlphaFoldDB" id="A0A975CIE1"/>
<proteinExistence type="predicted"/>
<organism evidence="2 3">
    <name type="scientific">Ottowia testudinis</name>
    <dbReference type="NCBI Taxonomy" id="2816950"/>
    <lineage>
        <taxon>Bacteria</taxon>
        <taxon>Pseudomonadati</taxon>
        <taxon>Pseudomonadota</taxon>
        <taxon>Betaproteobacteria</taxon>
        <taxon>Burkholderiales</taxon>
        <taxon>Comamonadaceae</taxon>
        <taxon>Ottowia</taxon>
    </lineage>
</organism>
<name>A0A975CIE1_9BURK</name>
<gene>
    <name evidence="2" type="ORF">J1M35_01645</name>
</gene>
<dbReference type="EMBL" id="CP071796">
    <property type="protein sequence ID" value="QTD45656.1"/>
    <property type="molecule type" value="Genomic_DNA"/>
</dbReference>
<dbReference type="RefSeq" id="WP_208009404.1">
    <property type="nucleotide sequence ID" value="NZ_CP071796.1"/>
</dbReference>
<feature type="domain" description="Tc1-like transposase DDE" evidence="1">
    <location>
        <begin position="44"/>
        <end position="176"/>
    </location>
</feature>
<dbReference type="PANTHER" id="PTHR46564:SF1">
    <property type="entry name" value="TRANSPOSASE"/>
    <property type="match status" value="1"/>
</dbReference>
<dbReference type="Proteomes" id="UP000663903">
    <property type="component" value="Chromosome"/>
</dbReference>
<accession>A0A975CIE1</accession>
<reference evidence="2" key="1">
    <citation type="submission" date="2021-03" db="EMBL/GenBank/DDBJ databases">
        <title>Ottowia sp. 27C isolated from the cloaca of a Giant Asian pond turtle (Heosemys grandis).</title>
        <authorList>
            <person name="Spergser J."/>
            <person name="Busse H.-J."/>
        </authorList>
    </citation>
    <scope>NUCLEOTIDE SEQUENCE</scope>
    <source>
        <strain evidence="2">27C</strain>
    </source>
</reference>
<evidence type="ECO:0000313" key="3">
    <source>
        <dbReference type="Proteomes" id="UP000663903"/>
    </source>
</evidence>
<dbReference type="Pfam" id="PF13358">
    <property type="entry name" value="DDE_3"/>
    <property type="match status" value="1"/>
</dbReference>
<dbReference type="InterPro" id="IPR047655">
    <property type="entry name" value="Transpos_IS630-like"/>
</dbReference>
<keyword evidence="3" id="KW-1185">Reference proteome</keyword>
<protein>
    <submittedName>
        <fullName evidence="2">IS630 family transposase</fullName>
    </submittedName>
</protein>
<dbReference type="InterPro" id="IPR036397">
    <property type="entry name" value="RNaseH_sf"/>
</dbReference>
<dbReference type="NCBIfam" id="NF033545">
    <property type="entry name" value="transpos_IS630"/>
    <property type="match status" value="1"/>
</dbReference>
<dbReference type="InterPro" id="IPR012337">
    <property type="entry name" value="RNaseH-like_sf"/>
</dbReference>
<dbReference type="KEGG" id="otd:J1M35_01645"/>
<evidence type="ECO:0000313" key="2">
    <source>
        <dbReference type="EMBL" id="QTD45656.1"/>
    </source>
</evidence>
<dbReference type="PANTHER" id="PTHR46564">
    <property type="entry name" value="TRANSPOSASE"/>
    <property type="match status" value="1"/>
</dbReference>
<dbReference type="Gene3D" id="3.30.420.10">
    <property type="entry name" value="Ribonuclease H-like superfamily/Ribonuclease H"/>
    <property type="match status" value="1"/>
</dbReference>
<dbReference type="GO" id="GO:0003676">
    <property type="term" value="F:nucleic acid binding"/>
    <property type="evidence" value="ECO:0007669"/>
    <property type="project" value="InterPro"/>
</dbReference>